<keyword evidence="4" id="KW-0808">Transferase</keyword>
<dbReference type="SUPFAM" id="SSF47384">
    <property type="entry name" value="Homodimeric domain of signal transducing histidine kinase"/>
    <property type="match status" value="1"/>
</dbReference>
<evidence type="ECO:0000256" key="2">
    <source>
        <dbReference type="ARBA" id="ARBA00012438"/>
    </source>
</evidence>
<reference evidence="11 12" key="1">
    <citation type="submission" date="2017-11" db="EMBL/GenBank/DDBJ databases">
        <title>Comparitive Functional Genomics of Dry Heat Resistant strains isolated from the Viking Spacecraft.</title>
        <authorList>
            <person name="Seuylemezian A."/>
            <person name="Cooper K."/>
            <person name="Vaishampayan P."/>
        </authorList>
    </citation>
    <scope>NUCLEOTIDE SEQUENCE [LARGE SCALE GENOMIC DNA]</scope>
    <source>
        <strain evidence="11 12">V1-29</strain>
    </source>
</reference>
<evidence type="ECO:0000256" key="7">
    <source>
        <dbReference type="ARBA" id="ARBA00022840"/>
    </source>
</evidence>
<dbReference type="RefSeq" id="WP_101641101.1">
    <property type="nucleotide sequence ID" value="NZ_PGUY01000021.1"/>
</dbReference>
<evidence type="ECO:0000313" key="12">
    <source>
        <dbReference type="Proteomes" id="UP000234748"/>
    </source>
</evidence>
<protein>
    <recommendedName>
        <fullName evidence="2">histidine kinase</fullName>
        <ecNumber evidence="2">2.7.13.3</ecNumber>
    </recommendedName>
</protein>
<keyword evidence="9" id="KW-1133">Transmembrane helix</keyword>
<comment type="catalytic activity">
    <reaction evidence="1">
        <text>ATP + protein L-histidine = ADP + protein N-phospho-L-histidine.</text>
        <dbReference type="EC" id="2.7.13.3"/>
    </reaction>
</comment>
<evidence type="ECO:0000256" key="6">
    <source>
        <dbReference type="ARBA" id="ARBA00022777"/>
    </source>
</evidence>
<keyword evidence="7" id="KW-0067">ATP-binding</keyword>
<dbReference type="Proteomes" id="UP000234748">
    <property type="component" value="Unassembled WGS sequence"/>
</dbReference>
<name>A0A2N5M849_9BACI</name>
<feature type="transmembrane region" description="Helical" evidence="9">
    <location>
        <begin position="7"/>
        <end position="25"/>
    </location>
</feature>
<keyword evidence="12" id="KW-1185">Reference proteome</keyword>
<keyword evidence="5" id="KW-0547">Nucleotide-binding</keyword>
<feature type="transmembrane region" description="Helical" evidence="9">
    <location>
        <begin position="99"/>
        <end position="117"/>
    </location>
</feature>
<evidence type="ECO:0000256" key="8">
    <source>
        <dbReference type="ARBA" id="ARBA00023012"/>
    </source>
</evidence>
<keyword evidence="9" id="KW-0812">Transmembrane</keyword>
<feature type="transmembrane region" description="Helical" evidence="9">
    <location>
        <begin position="69"/>
        <end position="93"/>
    </location>
</feature>
<evidence type="ECO:0000256" key="1">
    <source>
        <dbReference type="ARBA" id="ARBA00000085"/>
    </source>
</evidence>
<dbReference type="CDD" id="cd00082">
    <property type="entry name" value="HisKA"/>
    <property type="match status" value="1"/>
</dbReference>
<keyword evidence="6 11" id="KW-0418">Kinase</keyword>
<dbReference type="InterPro" id="IPR003594">
    <property type="entry name" value="HATPase_dom"/>
</dbReference>
<dbReference type="PANTHER" id="PTHR43065">
    <property type="entry name" value="SENSOR HISTIDINE KINASE"/>
    <property type="match status" value="1"/>
</dbReference>
<dbReference type="Gene3D" id="3.30.565.10">
    <property type="entry name" value="Histidine kinase-like ATPase, C-terminal domain"/>
    <property type="match status" value="1"/>
</dbReference>
<dbReference type="InterPro" id="IPR036890">
    <property type="entry name" value="HATPase_C_sf"/>
</dbReference>
<dbReference type="InterPro" id="IPR003661">
    <property type="entry name" value="HisK_dim/P_dom"/>
</dbReference>
<dbReference type="InterPro" id="IPR005467">
    <property type="entry name" value="His_kinase_dom"/>
</dbReference>
<dbReference type="Gene3D" id="1.10.287.130">
    <property type="match status" value="1"/>
</dbReference>
<dbReference type="SMART" id="SM00388">
    <property type="entry name" value="HisKA"/>
    <property type="match status" value="1"/>
</dbReference>
<dbReference type="AlphaFoldDB" id="A0A2N5M849"/>
<organism evidence="11 12">
    <name type="scientific">Peribacillus deserti</name>
    <dbReference type="NCBI Taxonomy" id="673318"/>
    <lineage>
        <taxon>Bacteria</taxon>
        <taxon>Bacillati</taxon>
        <taxon>Bacillota</taxon>
        <taxon>Bacilli</taxon>
        <taxon>Bacillales</taxon>
        <taxon>Bacillaceae</taxon>
        <taxon>Peribacillus</taxon>
    </lineage>
</organism>
<dbReference type="Pfam" id="PF00512">
    <property type="entry name" value="HisKA"/>
    <property type="match status" value="1"/>
</dbReference>
<dbReference type="EC" id="2.7.13.3" evidence="2"/>
<evidence type="ECO:0000259" key="10">
    <source>
        <dbReference type="PROSITE" id="PS50109"/>
    </source>
</evidence>
<keyword evidence="8" id="KW-0902">Two-component regulatory system</keyword>
<dbReference type="Pfam" id="PF02518">
    <property type="entry name" value="HATPase_c"/>
    <property type="match status" value="1"/>
</dbReference>
<sequence length="418" mass="47259">MDITKHLFFNLSLLMVIAFFSLVWFEKKSNLTFSKFTSILFFIFSLWICFAVSFSFGDTLLFDLREIPIVIAGLYLGIGPLISVICIIIRGFYGMDTGFFVNIALYLPLGIVMWRIHPWFKKVSPRQRIFSSVSLSFVISAFTVFCMEVLGPPVNRLDAWFGYMVIPPLGIGIFAFFIEFIRRNILMYQQLVKTEKLEAVEQMGAAISHEIRNPLTAAIGFVQLLKEPTLPLNKRTEYLNIVGEELQSAERVIQDYLTFSKPALEYLEELNVRKELTQVINILRPTANQYSVQITANFALVGTIRGDRQKFQQCFLNVIKNAIESMPNGGQLSIKTEYSEDDITIQVSDTGVGMTKEQLQKLGEPYYSTKGAKGTGLGMMVVFGIVKAMNGTIQVDSTVGSGTTFYFSFPKMMKNEVL</sequence>
<evidence type="ECO:0000313" key="11">
    <source>
        <dbReference type="EMBL" id="PLT30539.1"/>
    </source>
</evidence>
<dbReference type="SUPFAM" id="SSF55874">
    <property type="entry name" value="ATPase domain of HSP90 chaperone/DNA topoisomerase II/histidine kinase"/>
    <property type="match status" value="1"/>
</dbReference>
<evidence type="ECO:0000256" key="3">
    <source>
        <dbReference type="ARBA" id="ARBA00022553"/>
    </source>
</evidence>
<dbReference type="InterPro" id="IPR036097">
    <property type="entry name" value="HisK_dim/P_sf"/>
</dbReference>
<dbReference type="PRINTS" id="PR00344">
    <property type="entry name" value="BCTRLSENSOR"/>
</dbReference>
<evidence type="ECO:0000256" key="4">
    <source>
        <dbReference type="ARBA" id="ARBA00022679"/>
    </source>
</evidence>
<keyword evidence="3" id="KW-0597">Phosphoprotein</keyword>
<dbReference type="PANTHER" id="PTHR43065:SF46">
    <property type="entry name" value="C4-DICARBOXYLATE TRANSPORT SENSOR PROTEIN DCTB"/>
    <property type="match status" value="1"/>
</dbReference>
<feature type="transmembrane region" description="Helical" evidence="9">
    <location>
        <begin position="129"/>
        <end position="154"/>
    </location>
</feature>
<keyword evidence="9" id="KW-0472">Membrane</keyword>
<feature type="domain" description="Histidine kinase" evidence="10">
    <location>
        <begin position="206"/>
        <end position="413"/>
    </location>
</feature>
<feature type="transmembrane region" description="Helical" evidence="9">
    <location>
        <begin position="160"/>
        <end position="181"/>
    </location>
</feature>
<dbReference type="GO" id="GO:0005524">
    <property type="term" value="F:ATP binding"/>
    <property type="evidence" value="ECO:0007669"/>
    <property type="project" value="UniProtKB-KW"/>
</dbReference>
<dbReference type="GO" id="GO:0000155">
    <property type="term" value="F:phosphorelay sensor kinase activity"/>
    <property type="evidence" value="ECO:0007669"/>
    <property type="project" value="InterPro"/>
</dbReference>
<dbReference type="InterPro" id="IPR004358">
    <property type="entry name" value="Sig_transdc_His_kin-like_C"/>
</dbReference>
<dbReference type="PROSITE" id="PS50109">
    <property type="entry name" value="HIS_KIN"/>
    <property type="match status" value="1"/>
</dbReference>
<gene>
    <name evidence="11" type="ORF">CUU66_07740</name>
</gene>
<dbReference type="SMART" id="SM00387">
    <property type="entry name" value="HATPase_c"/>
    <property type="match status" value="1"/>
</dbReference>
<comment type="caution">
    <text evidence="11">The sequence shown here is derived from an EMBL/GenBank/DDBJ whole genome shotgun (WGS) entry which is preliminary data.</text>
</comment>
<dbReference type="OrthoDB" id="9815750at2"/>
<accession>A0A2N5M849</accession>
<proteinExistence type="predicted"/>
<feature type="transmembrane region" description="Helical" evidence="9">
    <location>
        <begin position="37"/>
        <end position="57"/>
    </location>
</feature>
<evidence type="ECO:0000256" key="5">
    <source>
        <dbReference type="ARBA" id="ARBA00022741"/>
    </source>
</evidence>
<evidence type="ECO:0000256" key="9">
    <source>
        <dbReference type="SAM" id="Phobius"/>
    </source>
</evidence>
<dbReference type="EMBL" id="PGUY01000021">
    <property type="protein sequence ID" value="PLT30539.1"/>
    <property type="molecule type" value="Genomic_DNA"/>
</dbReference>